<evidence type="ECO:0000313" key="2">
    <source>
        <dbReference type="EMBL" id="EMD83898.1"/>
    </source>
</evidence>
<dbReference type="AlphaFoldDB" id="M2U7C6"/>
<gene>
    <name evidence="2" type="ORF">C725_0870</name>
</gene>
<accession>M2U7C6</accession>
<evidence type="ECO:0000313" key="3">
    <source>
        <dbReference type="Proteomes" id="UP000011717"/>
    </source>
</evidence>
<proteinExistence type="predicted"/>
<keyword evidence="3" id="KW-1185">Reference proteome</keyword>
<name>M2U7C6_9SPHN</name>
<comment type="caution">
    <text evidence="2">The sequence shown here is derived from an EMBL/GenBank/DDBJ whole genome shotgun (WGS) entry which is preliminary data.</text>
</comment>
<reference evidence="2 3" key="1">
    <citation type="journal article" date="2013" name="Genome Announc.">
        <title>Draft Genome Sequence of Strain JLT2015T, Belonging to the Family Sphingomonadaceae of the Alphaproteobacteria.</title>
        <authorList>
            <person name="Tang K."/>
            <person name="Liu K."/>
            <person name="Li S."/>
            <person name="Jiao N."/>
        </authorList>
    </citation>
    <scope>NUCLEOTIDE SEQUENCE [LARGE SCALE GENOMIC DNA]</scope>
    <source>
        <strain evidence="2 3">JLT2015</strain>
    </source>
</reference>
<feature type="region of interest" description="Disordered" evidence="1">
    <location>
        <begin position="1"/>
        <end position="58"/>
    </location>
</feature>
<organism evidence="2 3">
    <name type="scientific">Pacificimonas flava</name>
    <dbReference type="NCBI Taxonomy" id="1234595"/>
    <lineage>
        <taxon>Bacteria</taxon>
        <taxon>Pseudomonadati</taxon>
        <taxon>Pseudomonadota</taxon>
        <taxon>Alphaproteobacteria</taxon>
        <taxon>Sphingomonadales</taxon>
        <taxon>Sphingosinicellaceae</taxon>
        <taxon>Pacificimonas</taxon>
    </lineage>
</organism>
<protein>
    <submittedName>
        <fullName evidence="2">Uncharacterized protein</fullName>
    </submittedName>
</protein>
<dbReference type="EMBL" id="AMRV01000002">
    <property type="protein sequence ID" value="EMD83898.1"/>
    <property type="molecule type" value="Genomic_DNA"/>
</dbReference>
<evidence type="ECO:0000256" key="1">
    <source>
        <dbReference type="SAM" id="MobiDB-lite"/>
    </source>
</evidence>
<dbReference type="Proteomes" id="UP000011717">
    <property type="component" value="Unassembled WGS sequence"/>
</dbReference>
<sequence>MPCHLRQAQLSRPLQTRSARRHSSTFYLIRPNETLPTSPRHPVFVGRFRSGDQASRMQ</sequence>
<feature type="compositionally biased region" description="Polar residues" evidence="1">
    <location>
        <begin position="8"/>
        <end position="17"/>
    </location>
</feature>